<feature type="domain" description="Phosphotyrosine protein phosphatase I" evidence="2">
    <location>
        <begin position="4"/>
        <end position="127"/>
    </location>
</feature>
<dbReference type="Gene3D" id="3.40.50.2300">
    <property type="match status" value="1"/>
</dbReference>
<protein>
    <submittedName>
        <fullName evidence="3">Heat-shock protein HtpX</fullName>
    </submittedName>
</protein>
<evidence type="ECO:0000313" key="3">
    <source>
        <dbReference type="EMBL" id="SPD88255.1"/>
    </source>
</evidence>
<dbReference type="GO" id="GO:0046685">
    <property type="term" value="P:response to arsenic-containing substance"/>
    <property type="evidence" value="ECO:0007669"/>
    <property type="project" value="UniProtKB-KW"/>
</dbReference>
<dbReference type="SUPFAM" id="SSF52788">
    <property type="entry name" value="Phosphotyrosine protein phosphatases I"/>
    <property type="match status" value="1"/>
</dbReference>
<dbReference type="PANTHER" id="PTHR43428">
    <property type="entry name" value="ARSENATE REDUCTASE"/>
    <property type="match status" value="1"/>
</dbReference>
<dbReference type="KEGG" id="mgg:MPLG2_3225"/>
<gene>
    <name evidence="3" type="ORF">MPLG2_3225</name>
</gene>
<dbReference type="SMART" id="SM00226">
    <property type="entry name" value="LMWPc"/>
    <property type="match status" value="1"/>
</dbReference>
<proteinExistence type="predicted"/>
<dbReference type="RefSeq" id="WP_105186804.1">
    <property type="nucleotide sequence ID" value="NZ_BAAAGO010000044.1"/>
</dbReference>
<accession>A0A2N9JJN3</accession>
<name>A0A2N9JJN3_9ACTN</name>
<keyword evidence="4" id="KW-1185">Reference proteome</keyword>
<dbReference type="EMBL" id="LT985188">
    <property type="protein sequence ID" value="SPD88255.1"/>
    <property type="molecule type" value="Genomic_DNA"/>
</dbReference>
<keyword evidence="1" id="KW-0059">Arsenical resistance</keyword>
<dbReference type="PANTHER" id="PTHR43428:SF1">
    <property type="entry name" value="ARSENATE REDUCTASE"/>
    <property type="match status" value="1"/>
</dbReference>
<dbReference type="CDD" id="cd16345">
    <property type="entry name" value="LMWP_ArsC"/>
    <property type="match status" value="1"/>
</dbReference>
<evidence type="ECO:0000256" key="1">
    <source>
        <dbReference type="ARBA" id="ARBA00022849"/>
    </source>
</evidence>
<dbReference type="InterPro" id="IPR036196">
    <property type="entry name" value="Ptyr_pPase_sf"/>
</dbReference>
<evidence type="ECO:0000313" key="4">
    <source>
        <dbReference type="Proteomes" id="UP000238164"/>
    </source>
</evidence>
<dbReference type="OrthoDB" id="9799372at2"/>
<dbReference type="Pfam" id="PF01451">
    <property type="entry name" value="LMWPc"/>
    <property type="match status" value="1"/>
</dbReference>
<dbReference type="AlphaFoldDB" id="A0A2N9JJN3"/>
<dbReference type="Proteomes" id="UP000238164">
    <property type="component" value="Chromosome 1"/>
</dbReference>
<evidence type="ECO:0000259" key="2">
    <source>
        <dbReference type="SMART" id="SM00226"/>
    </source>
</evidence>
<dbReference type="InterPro" id="IPR023485">
    <property type="entry name" value="Ptyr_pPase"/>
</dbReference>
<organism evidence="3 4">
    <name type="scientific">Micropruina glycogenica</name>
    <dbReference type="NCBI Taxonomy" id="75385"/>
    <lineage>
        <taxon>Bacteria</taxon>
        <taxon>Bacillati</taxon>
        <taxon>Actinomycetota</taxon>
        <taxon>Actinomycetes</taxon>
        <taxon>Propionibacteriales</taxon>
        <taxon>Nocardioidaceae</taxon>
        <taxon>Micropruina</taxon>
    </lineage>
</organism>
<reference evidence="3 4" key="1">
    <citation type="submission" date="2018-02" db="EMBL/GenBank/DDBJ databases">
        <authorList>
            <person name="Cohen D.B."/>
            <person name="Kent A.D."/>
        </authorList>
    </citation>
    <scope>NUCLEOTIDE SEQUENCE [LARGE SCALE GENOMIC DNA]</scope>
    <source>
        <strain evidence="3">1</strain>
    </source>
</reference>
<sequence length="134" mass="13952">MAARHVLFVCTHNAGRSQMAAALLAHLGGPSFVVDSAGTAPADALNPAVVAAMLEVGIDLRDNEPTLLTPEALHEADLVITLGVDSAELPGSHYIDWDFPDPAGSRLETVRPIRDAIKARVLALIGELNSPAAA</sequence>